<dbReference type="GO" id="GO:0005886">
    <property type="term" value="C:plasma membrane"/>
    <property type="evidence" value="ECO:0007669"/>
    <property type="project" value="UniProtKB-SubCell"/>
</dbReference>
<feature type="transmembrane region" description="Helical" evidence="9">
    <location>
        <begin position="20"/>
        <end position="44"/>
    </location>
</feature>
<comment type="subunit">
    <text evidence="9">The complex comprises the extracytoplasmic solute receptor protein and the two transmembrane proteins.</text>
</comment>
<name>A0AAX1UGV1_CERSP</name>
<feature type="domain" description="Tripartite ATP-independent periplasmic transporters DctQ component" evidence="10">
    <location>
        <begin position="30"/>
        <end position="158"/>
    </location>
</feature>
<dbReference type="EMBL" id="QWGP01000027">
    <property type="protein sequence ID" value="RHZ92026.1"/>
    <property type="molecule type" value="Genomic_DNA"/>
</dbReference>
<comment type="function">
    <text evidence="9">Part of the tripartite ATP-independent periplasmic (TRAP) transport system.</text>
</comment>
<sequence length="181" mass="19688">MQDGLKRLALVMGGLARIALWIAGGGLVLMTVFVFAQVFVRYVMNDSLHWAEPAAVMIMAWFIFLGAAVGVREGYHLSFDVLLYFLPKGVAPWLHTISDFFVAAFGFGMAWYGWSLAARAANDLMPGLGISRGFEFAPLISGGTLLVLFSIERVLRRAAGLHTARFGEDAPEEPETTTTGA</sequence>
<keyword evidence="5 9" id="KW-0812">Transmembrane</keyword>
<keyword evidence="7 9" id="KW-0472">Membrane</keyword>
<keyword evidence="4 9" id="KW-0997">Cell inner membrane</keyword>
<evidence type="ECO:0000256" key="7">
    <source>
        <dbReference type="ARBA" id="ARBA00023136"/>
    </source>
</evidence>
<evidence type="ECO:0000256" key="4">
    <source>
        <dbReference type="ARBA" id="ARBA00022519"/>
    </source>
</evidence>
<keyword evidence="6 9" id="KW-1133">Transmembrane helix</keyword>
<dbReference type="Pfam" id="PF04290">
    <property type="entry name" value="DctQ"/>
    <property type="match status" value="1"/>
</dbReference>
<comment type="similarity">
    <text evidence="8 9">Belongs to the TRAP transporter small permease family.</text>
</comment>
<keyword evidence="3" id="KW-1003">Cell membrane</keyword>
<protein>
    <recommendedName>
        <fullName evidence="9">TRAP transporter small permease protein</fullName>
    </recommendedName>
</protein>
<evidence type="ECO:0000313" key="11">
    <source>
        <dbReference type="EMBL" id="RHZ92026.1"/>
    </source>
</evidence>
<feature type="transmembrane region" description="Helical" evidence="9">
    <location>
        <begin position="92"/>
        <end position="114"/>
    </location>
</feature>
<feature type="transmembrane region" description="Helical" evidence="9">
    <location>
        <begin position="50"/>
        <end position="71"/>
    </location>
</feature>
<dbReference type="PANTHER" id="PTHR35011:SF11">
    <property type="entry name" value="TRAP TRANSPORTER SMALL PERMEASE PROTEIN"/>
    <property type="match status" value="1"/>
</dbReference>
<reference evidence="11 12" key="1">
    <citation type="submission" date="2018-08" db="EMBL/GenBank/DDBJ databases">
        <title>Draft genome sequence of Rhodobacter sphaeroides FY.</title>
        <authorList>
            <person name="Rayyan A."/>
            <person name="Meyer T.E."/>
            <person name="Kyndt J.A."/>
        </authorList>
    </citation>
    <scope>NUCLEOTIDE SEQUENCE [LARGE SCALE GENOMIC DNA]</scope>
    <source>
        <strain evidence="11 12">FY</strain>
    </source>
</reference>
<dbReference type="PANTHER" id="PTHR35011">
    <property type="entry name" value="2,3-DIKETO-L-GULONATE TRAP TRANSPORTER SMALL PERMEASE PROTEIN YIAM"/>
    <property type="match status" value="1"/>
</dbReference>
<dbReference type="Proteomes" id="UP000266305">
    <property type="component" value="Unassembled WGS sequence"/>
</dbReference>
<gene>
    <name evidence="11" type="ORF">D1114_18430</name>
</gene>
<proteinExistence type="inferred from homology"/>
<dbReference type="RefSeq" id="WP_009566024.1">
    <property type="nucleotide sequence ID" value="NZ_CM125964.1"/>
</dbReference>
<dbReference type="GeneID" id="67447217"/>
<comment type="subcellular location">
    <subcellularLocation>
        <location evidence="1 9">Cell inner membrane</location>
        <topology evidence="1 9">Multi-pass membrane protein</topology>
    </subcellularLocation>
</comment>
<keyword evidence="2 9" id="KW-0813">Transport</keyword>
<accession>A0AAX1UGV1</accession>
<dbReference type="AlphaFoldDB" id="A0AAX1UGV1"/>
<comment type="caution">
    <text evidence="11">The sequence shown here is derived from an EMBL/GenBank/DDBJ whole genome shotgun (WGS) entry which is preliminary data.</text>
</comment>
<evidence type="ECO:0000256" key="2">
    <source>
        <dbReference type="ARBA" id="ARBA00022448"/>
    </source>
</evidence>
<dbReference type="GO" id="GO:0022857">
    <property type="term" value="F:transmembrane transporter activity"/>
    <property type="evidence" value="ECO:0007669"/>
    <property type="project" value="UniProtKB-UniRule"/>
</dbReference>
<evidence type="ECO:0000256" key="1">
    <source>
        <dbReference type="ARBA" id="ARBA00004429"/>
    </source>
</evidence>
<dbReference type="GO" id="GO:0015740">
    <property type="term" value="P:C4-dicarboxylate transport"/>
    <property type="evidence" value="ECO:0007669"/>
    <property type="project" value="TreeGrafter"/>
</dbReference>
<evidence type="ECO:0000256" key="9">
    <source>
        <dbReference type="RuleBase" id="RU369079"/>
    </source>
</evidence>
<dbReference type="InterPro" id="IPR007387">
    <property type="entry name" value="TRAP_DctQ"/>
</dbReference>
<evidence type="ECO:0000256" key="8">
    <source>
        <dbReference type="ARBA" id="ARBA00038436"/>
    </source>
</evidence>
<organism evidence="11 12">
    <name type="scientific">Cereibacter sphaeroides</name>
    <name type="common">Rhodobacter sphaeroides</name>
    <dbReference type="NCBI Taxonomy" id="1063"/>
    <lineage>
        <taxon>Bacteria</taxon>
        <taxon>Pseudomonadati</taxon>
        <taxon>Pseudomonadota</taxon>
        <taxon>Alphaproteobacteria</taxon>
        <taxon>Rhodobacterales</taxon>
        <taxon>Paracoccaceae</taxon>
        <taxon>Cereibacter</taxon>
    </lineage>
</organism>
<evidence type="ECO:0000256" key="3">
    <source>
        <dbReference type="ARBA" id="ARBA00022475"/>
    </source>
</evidence>
<feature type="transmembrane region" description="Helical" evidence="9">
    <location>
        <begin position="134"/>
        <end position="155"/>
    </location>
</feature>
<dbReference type="InterPro" id="IPR055348">
    <property type="entry name" value="DctQ"/>
</dbReference>
<evidence type="ECO:0000256" key="6">
    <source>
        <dbReference type="ARBA" id="ARBA00022989"/>
    </source>
</evidence>
<evidence type="ECO:0000256" key="5">
    <source>
        <dbReference type="ARBA" id="ARBA00022692"/>
    </source>
</evidence>
<evidence type="ECO:0000313" key="12">
    <source>
        <dbReference type="Proteomes" id="UP000266305"/>
    </source>
</evidence>
<evidence type="ECO:0000259" key="10">
    <source>
        <dbReference type="Pfam" id="PF04290"/>
    </source>
</evidence>